<comment type="caution">
    <text evidence="1">The sequence shown here is derived from an EMBL/GenBank/DDBJ whole genome shotgun (WGS) entry which is preliminary data.</text>
</comment>
<dbReference type="AlphaFoldDB" id="A0A1L8SW01"/>
<proteinExistence type="predicted"/>
<dbReference type="Proteomes" id="UP000183700">
    <property type="component" value="Unassembled WGS sequence"/>
</dbReference>
<dbReference type="InterPro" id="IPR038390">
    <property type="entry name" value="Metal_Tscrpt_repr_sf"/>
</dbReference>
<gene>
    <name evidence="1" type="ORF">RV00_GL002168</name>
</gene>
<evidence type="ECO:0000313" key="2">
    <source>
        <dbReference type="Proteomes" id="UP000183700"/>
    </source>
</evidence>
<evidence type="ECO:0008006" key="3">
    <source>
        <dbReference type="Google" id="ProtNLM"/>
    </source>
</evidence>
<dbReference type="Pfam" id="PF02583">
    <property type="entry name" value="Trns_repr_metal"/>
    <property type="match status" value="1"/>
</dbReference>
<dbReference type="InterPro" id="IPR003735">
    <property type="entry name" value="Metal_Tscrpt_repr"/>
</dbReference>
<organism evidence="1 2">
    <name type="scientific">Enterococcus devriesei</name>
    <dbReference type="NCBI Taxonomy" id="319970"/>
    <lineage>
        <taxon>Bacteria</taxon>
        <taxon>Bacillati</taxon>
        <taxon>Bacillota</taxon>
        <taxon>Bacilli</taxon>
        <taxon>Lactobacillales</taxon>
        <taxon>Enterococcaceae</taxon>
        <taxon>Enterococcus</taxon>
    </lineage>
</organism>
<dbReference type="GO" id="GO:0046872">
    <property type="term" value="F:metal ion binding"/>
    <property type="evidence" value="ECO:0007669"/>
    <property type="project" value="InterPro"/>
</dbReference>
<dbReference type="Gene3D" id="1.20.58.1000">
    <property type="entry name" value="Metal-sensitive repressor, helix protomer"/>
    <property type="match status" value="1"/>
</dbReference>
<name>A0A1L8SW01_9ENTE</name>
<evidence type="ECO:0000313" key="1">
    <source>
        <dbReference type="EMBL" id="OJG36024.1"/>
    </source>
</evidence>
<dbReference type="PANTHER" id="PTHR33677:SF3">
    <property type="entry name" value="COPPER-SENSING TRANSCRIPTIONAL REPRESSOR RICR"/>
    <property type="match status" value="1"/>
</dbReference>
<dbReference type="EMBL" id="JXKM01000004">
    <property type="protein sequence ID" value="OJG36024.1"/>
    <property type="molecule type" value="Genomic_DNA"/>
</dbReference>
<accession>A0A1L8SW01</accession>
<dbReference type="STRING" id="319970.RV00_GL002168"/>
<dbReference type="OrthoDB" id="9811244at2"/>
<dbReference type="GO" id="GO:0003677">
    <property type="term" value="F:DNA binding"/>
    <property type="evidence" value="ECO:0007669"/>
    <property type="project" value="InterPro"/>
</dbReference>
<sequence>MSHLPEHQVKNLVTRINRIEGQVGGIKKMILAEKPYDEIIIQLNSTRAAIQRISKILLEAQADHSLMNVAEGGELEKEMEQLQNVIKQYNKMN</sequence>
<protein>
    <recommendedName>
        <fullName evidence="3">BCR family protein</fullName>
    </recommendedName>
</protein>
<dbReference type="CDD" id="cd10148">
    <property type="entry name" value="CsoR-like_DUF156"/>
    <property type="match status" value="1"/>
</dbReference>
<reference evidence="1 2" key="1">
    <citation type="submission" date="2014-12" db="EMBL/GenBank/DDBJ databases">
        <title>Draft genome sequences of 29 type strains of Enterococci.</title>
        <authorList>
            <person name="Zhong Z."/>
            <person name="Sun Z."/>
            <person name="Liu W."/>
            <person name="Zhang W."/>
            <person name="Zhang H."/>
        </authorList>
    </citation>
    <scope>NUCLEOTIDE SEQUENCE [LARGE SCALE GENOMIC DNA]</scope>
    <source>
        <strain evidence="1 2">DSM 22802</strain>
    </source>
</reference>
<keyword evidence="2" id="KW-1185">Reference proteome</keyword>
<dbReference type="GO" id="GO:0045892">
    <property type="term" value="P:negative regulation of DNA-templated transcription"/>
    <property type="evidence" value="ECO:0007669"/>
    <property type="project" value="UniProtKB-ARBA"/>
</dbReference>
<dbReference type="PANTHER" id="PTHR33677">
    <property type="entry name" value="TRANSCRIPTIONAL REPRESSOR FRMR-RELATED"/>
    <property type="match status" value="1"/>
</dbReference>
<dbReference type="RefSeq" id="WP_071861982.1">
    <property type="nucleotide sequence ID" value="NZ_JBHLVS010000013.1"/>
</dbReference>